<dbReference type="Proteomes" id="UP001153365">
    <property type="component" value="Unassembled WGS sequence"/>
</dbReference>
<comment type="caution">
    <text evidence="1">The sequence shown here is derived from an EMBL/GenBank/DDBJ whole genome shotgun (WGS) entry which is preliminary data.</text>
</comment>
<keyword evidence="2" id="KW-1185">Reference proteome</keyword>
<proteinExistence type="predicted"/>
<sequence length="163" mass="18782">MALLKKSREGAFGEEHYETADGARSIETVEESTWDVVKEYPNPTKPIGKLWTNIEGNLKLSGGDNEEEERIDEKIKLVKVLIRREPKQRLRIDQAMTSNMTRWRVGLWPAMLAELCAEQVIGVWAQAQYWSAHVGHGSVRTPHMRMRVMEEVQYLLCSSRKQS</sequence>
<reference evidence="1" key="1">
    <citation type="submission" date="2022-06" db="EMBL/GenBank/DDBJ databases">
        <authorList>
            <consortium name="SYNGENTA / RWTH Aachen University"/>
        </authorList>
    </citation>
    <scope>NUCLEOTIDE SEQUENCE</scope>
</reference>
<evidence type="ECO:0000313" key="2">
    <source>
        <dbReference type="Proteomes" id="UP001153365"/>
    </source>
</evidence>
<evidence type="ECO:0000313" key="1">
    <source>
        <dbReference type="EMBL" id="CAH7683569.1"/>
    </source>
</evidence>
<gene>
    <name evidence="1" type="ORF">PPACK8108_LOCUS17192</name>
</gene>
<name>A0AAV0B9A2_PHAPC</name>
<dbReference type="AlphaFoldDB" id="A0AAV0B9A2"/>
<dbReference type="EMBL" id="CALTRL010004790">
    <property type="protein sequence ID" value="CAH7683569.1"/>
    <property type="molecule type" value="Genomic_DNA"/>
</dbReference>
<protein>
    <submittedName>
        <fullName evidence="1">Uncharacterized protein</fullName>
    </submittedName>
</protein>
<accession>A0AAV0B9A2</accession>
<organism evidence="1 2">
    <name type="scientific">Phakopsora pachyrhizi</name>
    <name type="common">Asian soybean rust disease fungus</name>
    <dbReference type="NCBI Taxonomy" id="170000"/>
    <lineage>
        <taxon>Eukaryota</taxon>
        <taxon>Fungi</taxon>
        <taxon>Dikarya</taxon>
        <taxon>Basidiomycota</taxon>
        <taxon>Pucciniomycotina</taxon>
        <taxon>Pucciniomycetes</taxon>
        <taxon>Pucciniales</taxon>
        <taxon>Phakopsoraceae</taxon>
        <taxon>Phakopsora</taxon>
    </lineage>
</organism>